<evidence type="ECO:0000259" key="4">
    <source>
        <dbReference type="Pfam" id="PF26168"/>
    </source>
</evidence>
<dbReference type="GO" id="GO:0080044">
    <property type="term" value="F:quercetin 7-O-glucosyltransferase activity"/>
    <property type="evidence" value="ECO:0007669"/>
    <property type="project" value="TreeGrafter"/>
</dbReference>
<sequence>MVKEVADVTHGHGHVLLVSFPAQGHVNPLLRFGKLLASNGFLVTFCTAESAGKQMRRATDNISDSPKPIGDGFLRFEFFDDEWEEDDPRRKNFDLYFPQLKLVGTSFVSGLVAKQALQNTPVSFIINNPFFSWVLDLAEDLKIPSALFWIHSCSCFSAYYHYNSRSRIRFPSETDPFVDVQLPCMPVLKHDEIPSFLHPSFPAPAFRRVMLDQFENLSKASCILMDSFYELEAEVVDYMSKICPIKTVGPLFKNPSLLSAGAVRGDFFKPVDDCISWLDSRPDSSVVYISLGSVVQMNPAQVDDMVYGLLESGVSFLWAKKPSQENDGVEATDLLERAGEKGKIVEWSPQEQVLSHRAVSCTLTHCGWNSSMEAIASGVPVIGYSQWGDQVLNSKFLVEVFEMGVMMCRNDRQPSLISRHEIAKRLLQATVGPKAKEMKQNALRWKAAAAAALDSGGSSHRNILAFIDQLRAGKNHCSATS</sequence>
<dbReference type="EMBL" id="HQ259624">
    <property type="protein sequence ID" value="AEM43003.1"/>
    <property type="molecule type" value="mRNA"/>
</dbReference>
<gene>
    <name evidence="5" type="primary">UDPG6</name>
</gene>
<evidence type="ECO:0000313" key="5">
    <source>
        <dbReference type="EMBL" id="AEM43003.1"/>
    </source>
</evidence>
<comment type="similarity">
    <text evidence="1">Belongs to the UDP-glycosyltransferase family.</text>
</comment>
<dbReference type="InterPro" id="IPR002213">
    <property type="entry name" value="UDP_glucos_trans"/>
</dbReference>
<organism evidence="5">
    <name type="scientific">Siraitia grosvenorii</name>
    <name type="common">Monk's fruit</name>
    <name type="synonym">Momordica grosvenorii</name>
    <dbReference type="NCBI Taxonomy" id="190515"/>
    <lineage>
        <taxon>Eukaryota</taxon>
        <taxon>Viridiplantae</taxon>
        <taxon>Streptophyta</taxon>
        <taxon>Embryophyta</taxon>
        <taxon>Tracheophyta</taxon>
        <taxon>Spermatophyta</taxon>
        <taxon>Magnoliopsida</taxon>
        <taxon>eudicotyledons</taxon>
        <taxon>Gunneridae</taxon>
        <taxon>Pentapetalae</taxon>
        <taxon>rosids</taxon>
        <taxon>fabids</taxon>
        <taxon>Cucurbitales</taxon>
        <taxon>Cucurbitaceae</taxon>
        <taxon>Siraitieae</taxon>
        <taxon>Siraitia</taxon>
    </lineage>
</organism>
<dbReference type="AlphaFoldDB" id="K7NBL2"/>
<keyword evidence="3 5" id="KW-0808">Transferase</keyword>
<dbReference type="Pfam" id="PF00201">
    <property type="entry name" value="UDPGT"/>
    <property type="match status" value="1"/>
</dbReference>
<proteinExistence type="evidence at transcript level"/>
<keyword evidence="2" id="KW-0328">Glycosyltransferase</keyword>
<dbReference type="CDD" id="cd03784">
    <property type="entry name" value="GT1_Gtf-like"/>
    <property type="match status" value="1"/>
</dbReference>
<accession>K7NBL2</accession>
<dbReference type="SUPFAM" id="SSF53756">
    <property type="entry name" value="UDP-Glycosyltransferase/glycogen phosphorylase"/>
    <property type="match status" value="1"/>
</dbReference>
<dbReference type="FunFam" id="3.40.50.2000:FF:000101">
    <property type="entry name" value="Glycosyltransferase"/>
    <property type="match status" value="1"/>
</dbReference>
<protein>
    <submittedName>
        <fullName evidence="5">UDP-glucosyltransferase</fullName>
    </submittedName>
</protein>
<evidence type="ECO:0000256" key="1">
    <source>
        <dbReference type="ARBA" id="ARBA00009995"/>
    </source>
</evidence>
<name>K7NBL2_SIRGR</name>
<dbReference type="PANTHER" id="PTHR11926:SF986">
    <property type="entry name" value="UDP-GLYCOSYLTRANSFERASE 84A1"/>
    <property type="match status" value="1"/>
</dbReference>
<evidence type="ECO:0000256" key="3">
    <source>
        <dbReference type="ARBA" id="ARBA00022679"/>
    </source>
</evidence>
<feature type="domain" description="Glycosyltransferase N-terminal" evidence="4">
    <location>
        <begin position="15"/>
        <end position="62"/>
    </location>
</feature>
<dbReference type="FunFam" id="3.40.50.2000:FF:000056">
    <property type="entry name" value="Glycosyltransferase"/>
    <property type="match status" value="1"/>
</dbReference>
<dbReference type="GO" id="GO:0080043">
    <property type="term" value="F:quercetin 3-O-glucosyltransferase activity"/>
    <property type="evidence" value="ECO:0007669"/>
    <property type="project" value="TreeGrafter"/>
</dbReference>
<evidence type="ECO:0000256" key="2">
    <source>
        <dbReference type="ARBA" id="ARBA00022676"/>
    </source>
</evidence>
<dbReference type="PANTHER" id="PTHR11926">
    <property type="entry name" value="GLUCOSYL/GLUCURONOSYL TRANSFERASES"/>
    <property type="match status" value="1"/>
</dbReference>
<dbReference type="Pfam" id="PF26168">
    <property type="entry name" value="Glyco_transf_N"/>
    <property type="match status" value="1"/>
</dbReference>
<dbReference type="Gene3D" id="3.40.50.2000">
    <property type="entry name" value="Glycogen Phosphorylase B"/>
    <property type="match status" value="2"/>
</dbReference>
<dbReference type="InterPro" id="IPR058980">
    <property type="entry name" value="Glyco_transf_N"/>
</dbReference>
<reference evidence="5" key="1">
    <citation type="submission" date="2010-09" db="EMBL/GenBank/DDBJ databases">
        <title>Two B-Glucosidase Genes Were Isolated from the Library of Rhizopus stolonifer var. reflexus And Expressed in Pichia pastoris.</title>
        <authorList>
            <person name="Tang B."/>
            <person name="Ding L."/>
            <person name="Zhang Q."/>
            <person name="Tang W."/>
            <person name="Pan H."/>
        </authorList>
    </citation>
    <scope>NUCLEOTIDE SEQUENCE</scope>
</reference>